<comment type="subcellular location">
    <subcellularLocation>
        <location evidence="1">Secreted</location>
    </subcellularLocation>
</comment>
<dbReference type="OMA" id="EGENLAC"/>
<dbReference type="Pfam" id="PF00143">
    <property type="entry name" value="Interferon"/>
    <property type="match status" value="1"/>
</dbReference>
<dbReference type="InterPro" id="IPR009079">
    <property type="entry name" value="4_helix_cytokine-like_core"/>
</dbReference>
<evidence type="ECO:0000256" key="5">
    <source>
        <dbReference type="ARBA" id="ARBA00023157"/>
    </source>
</evidence>
<keyword evidence="2 6" id="KW-0202">Cytokine</keyword>
<organism evidence="8">
    <name type="scientific">Balaenoptera musculus</name>
    <name type="common">Blue whale</name>
    <dbReference type="NCBI Taxonomy" id="9771"/>
    <lineage>
        <taxon>Eukaryota</taxon>
        <taxon>Metazoa</taxon>
        <taxon>Chordata</taxon>
        <taxon>Craniata</taxon>
        <taxon>Vertebrata</taxon>
        <taxon>Euteleostomi</taxon>
        <taxon>Mammalia</taxon>
        <taxon>Eutheria</taxon>
        <taxon>Laurasiatheria</taxon>
        <taxon>Artiodactyla</taxon>
        <taxon>Whippomorpha</taxon>
        <taxon>Cetacea</taxon>
        <taxon>Mysticeti</taxon>
        <taxon>Balaenopteridae</taxon>
        <taxon>Balaenoptera</taxon>
    </lineage>
</organism>
<dbReference type="PANTHER" id="PTHR11691:SF61">
    <property type="entry name" value="INTERFERON-DELTA-4"/>
    <property type="match status" value="1"/>
</dbReference>
<accession>A0A8C0C506</accession>
<feature type="signal peptide" evidence="7">
    <location>
        <begin position="1"/>
        <end position="22"/>
    </location>
</feature>
<dbReference type="InterPro" id="IPR000471">
    <property type="entry name" value="Interferon_alpha/beta/delta"/>
</dbReference>
<comment type="similarity">
    <text evidence="6">Belongs to the alpha/beta interferon family.</text>
</comment>
<dbReference type="GO" id="GO:0051607">
    <property type="term" value="P:defense response to virus"/>
    <property type="evidence" value="ECO:0007669"/>
    <property type="project" value="UniProtKB-KW"/>
</dbReference>
<dbReference type="GO" id="GO:0005615">
    <property type="term" value="C:extracellular space"/>
    <property type="evidence" value="ECO:0007669"/>
    <property type="project" value="UniProtKB-KW"/>
</dbReference>
<evidence type="ECO:0000256" key="3">
    <source>
        <dbReference type="ARBA" id="ARBA00022525"/>
    </source>
</evidence>
<dbReference type="Gene3D" id="1.20.1250.10">
    <property type="match status" value="1"/>
</dbReference>
<keyword evidence="3" id="KW-0964">Secreted</keyword>
<evidence type="ECO:0000256" key="4">
    <source>
        <dbReference type="ARBA" id="ARBA00023118"/>
    </source>
</evidence>
<dbReference type="SUPFAM" id="SSF47266">
    <property type="entry name" value="4-helical cytokines"/>
    <property type="match status" value="1"/>
</dbReference>
<evidence type="ECO:0000256" key="7">
    <source>
        <dbReference type="SAM" id="SignalP"/>
    </source>
</evidence>
<proteinExistence type="inferred from homology"/>
<feature type="chain" id="PRO_5034967195" evidence="7">
    <location>
        <begin position="23"/>
        <end position="185"/>
    </location>
</feature>
<name>A0A8C0C506_BALMU</name>
<evidence type="ECO:0000256" key="1">
    <source>
        <dbReference type="ARBA" id="ARBA00004613"/>
    </source>
</evidence>
<evidence type="ECO:0000256" key="6">
    <source>
        <dbReference type="RuleBase" id="RU000436"/>
    </source>
</evidence>
<keyword evidence="4 6" id="KW-0051">Antiviral defense</keyword>
<dbReference type="PANTHER" id="PTHR11691">
    <property type="entry name" value="TYPE I INTERFERON"/>
    <property type="match status" value="1"/>
</dbReference>
<dbReference type="SMART" id="SM00076">
    <property type="entry name" value="IFabd"/>
    <property type="match status" value="1"/>
</dbReference>
<reference evidence="8" key="1">
    <citation type="submission" date="2023-09" db="UniProtKB">
        <authorList>
            <consortium name="Ensembl"/>
        </authorList>
    </citation>
    <scope>IDENTIFICATION</scope>
</reference>
<keyword evidence="7" id="KW-0732">Signal</keyword>
<evidence type="ECO:0000256" key="2">
    <source>
        <dbReference type="ARBA" id="ARBA00022514"/>
    </source>
</evidence>
<dbReference type="GO" id="GO:0005126">
    <property type="term" value="F:cytokine receptor binding"/>
    <property type="evidence" value="ECO:0007669"/>
    <property type="project" value="InterPro"/>
</dbReference>
<dbReference type="GeneTree" id="ENSGT01000000214430"/>
<dbReference type="FunFam" id="1.20.1250.10:FF:000001">
    <property type="entry name" value="Interferon alpha"/>
    <property type="match status" value="1"/>
</dbReference>
<dbReference type="Ensembl" id="ENSBMST00010000171.1">
    <property type="protein sequence ID" value="ENSBMSP00010000154.1"/>
    <property type="gene ID" value="ENSBMSG00010000146.1"/>
</dbReference>
<dbReference type="PRINTS" id="PR00266">
    <property type="entry name" value="INTERFERONAB"/>
</dbReference>
<dbReference type="PROSITE" id="PS00252">
    <property type="entry name" value="INTERFERON_A_B_D"/>
    <property type="match status" value="1"/>
</dbReference>
<sequence>MAQIYLLVAGVMLCSIPACSLGWNLPRSHSQENKEVFQHLKQMQRIPSQWCLKDRTDFKCPWKRENITPIQMSQGTCHHHLMLQQIFNLFATEDSRAAWNNTLLDKLLSSLHLRLHRLEQLKKDNLDCRDLGLAAREYFHGIHVYLKAKEYSPCAWEVVRVEIERCLSLMAFSLVAASGGHSSSR</sequence>
<dbReference type="AlphaFoldDB" id="A0A8C0C506"/>
<keyword evidence="5" id="KW-1015">Disulfide bond</keyword>
<dbReference type="GO" id="GO:0005125">
    <property type="term" value="F:cytokine activity"/>
    <property type="evidence" value="ECO:0007669"/>
    <property type="project" value="UniProtKB-KW"/>
</dbReference>
<evidence type="ECO:0000313" key="8">
    <source>
        <dbReference type="Ensembl" id="ENSBMSP00010000154.1"/>
    </source>
</evidence>
<protein>
    <submittedName>
        <fullName evidence="8">Uncharacterized protein</fullName>
    </submittedName>
</protein>